<organism evidence="1 2">
    <name type="scientific">Caligus rogercresseyi</name>
    <name type="common">Sea louse</name>
    <dbReference type="NCBI Taxonomy" id="217165"/>
    <lineage>
        <taxon>Eukaryota</taxon>
        <taxon>Metazoa</taxon>
        <taxon>Ecdysozoa</taxon>
        <taxon>Arthropoda</taxon>
        <taxon>Crustacea</taxon>
        <taxon>Multicrustacea</taxon>
        <taxon>Hexanauplia</taxon>
        <taxon>Copepoda</taxon>
        <taxon>Siphonostomatoida</taxon>
        <taxon>Caligidae</taxon>
        <taxon>Caligus</taxon>
    </lineage>
</organism>
<dbReference type="PANTHER" id="PTHR46068">
    <property type="entry name" value="PROTEIN CBG27172"/>
    <property type="match status" value="1"/>
</dbReference>
<dbReference type="EMBL" id="CP045904">
    <property type="protein sequence ID" value="QQP36048.1"/>
    <property type="molecule type" value="Genomic_DNA"/>
</dbReference>
<reference evidence="2" key="1">
    <citation type="submission" date="2021-01" db="EMBL/GenBank/DDBJ databases">
        <title>Caligus Genome Assembly.</title>
        <authorList>
            <person name="Gallardo-Escarate C."/>
        </authorList>
    </citation>
    <scope>NUCLEOTIDE SEQUENCE [LARGE SCALE GENOMIC DNA]</scope>
</reference>
<proteinExistence type="predicted"/>
<name>A0A7T8GQT3_CALRO</name>
<dbReference type="Gene3D" id="3.30.420.10">
    <property type="entry name" value="Ribonuclease H-like superfamily/Ribonuclease H"/>
    <property type="match status" value="1"/>
</dbReference>
<evidence type="ECO:0000313" key="1">
    <source>
        <dbReference type="EMBL" id="QQP36048.1"/>
    </source>
</evidence>
<dbReference type="GO" id="GO:0003676">
    <property type="term" value="F:nucleic acid binding"/>
    <property type="evidence" value="ECO:0007669"/>
    <property type="project" value="InterPro"/>
</dbReference>
<gene>
    <name evidence="1" type="ORF">FKW44_021023</name>
</gene>
<keyword evidence="2" id="KW-1185">Reference proteome</keyword>
<dbReference type="PANTHER" id="PTHR46068:SF1">
    <property type="entry name" value="TRANSPOSASE IS30-LIKE HTH DOMAIN-CONTAINING PROTEIN"/>
    <property type="match status" value="1"/>
</dbReference>
<dbReference type="Proteomes" id="UP000595437">
    <property type="component" value="Chromosome 15"/>
</dbReference>
<sequence>MDLQSKRTAVLKLLDSGQSHKVIMNMVGVSHIFVWRTKKAIKETGKTTRRKRSVRTARLTKAVAGKIFRKTACSINKMAQEYDVSPRIIGRVAKADLGMKPFQFRKIYLLNEATRVKRKARSKLLLKWYADNPKNTGTVYRIQTPVSVMVWGAVASNGKKSPLLRIPDGIKINKIVYLDFLKTKVFPWIQNKFGRSSDPYYKDCAGLMSSQFLPLLEQGALASLIS</sequence>
<dbReference type="InterPro" id="IPR036397">
    <property type="entry name" value="RNaseH_sf"/>
</dbReference>
<protein>
    <submittedName>
        <fullName evidence="1">DD37D maT transposase</fullName>
    </submittedName>
</protein>
<dbReference type="AlphaFoldDB" id="A0A7T8GQT3"/>
<evidence type="ECO:0000313" key="2">
    <source>
        <dbReference type="Proteomes" id="UP000595437"/>
    </source>
</evidence>
<accession>A0A7T8GQT3</accession>
<dbReference type="OrthoDB" id="5843405at2759"/>